<dbReference type="PROSITE" id="PS51755">
    <property type="entry name" value="OMPR_PHOB"/>
    <property type="match status" value="1"/>
</dbReference>
<dbReference type="SUPFAM" id="SSF52172">
    <property type="entry name" value="CheY-like"/>
    <property type="match status" value="1"/>
</dbReference>
<evidence type="ECO:0000256" key="4">
    <source>
        <dbReference type="ARBA" id="ARBA00023125"/>
    </source>
</evidence>
<dbReference type="InterPro" id="IPR039420">
    <property type="entry name" value="WalR-like"/>
</dbReference>
<dbReference type="GO" id="GO:0006355">
    <property type="term" value="P:regulation of DNA-templated transcription"/>
    <property type="evidence" value="ECO:0007669"/>
    <property type="project" value="InterPro"/>
</dbReference>
<evidence type="ECO:0000256" key="7">
    <source>
        <dbReference type="PROSITE-ProRule" id="PRU01091"/>
    </source>
</evidence>
<evidence type="ECO:0000256" key="6">
    <source>
        <dbReference type="PROSITE-ProRule" id="PRU00169"/>
    </source>
</evidence>
<dbReference type="GO" id="GO:0000976">
    <property type="term" value="F:transcription cis-regulatory region binding"/>
    <property type="evidence" value="ECO:0007669"/>
    <property type="project" value="TreeGrafter"/>
</dbReference>
<comment type="caution">
    <text evidence="10">The sequence shown here is derived from an EMBL/GenBank/DDBJ whole genome shotgun (WGS) entry which is preliminary data.</text>
</comment>
<keyword evidence="5" id="KW-0804">Transcription</keyword>
<dbReference type="PANTHER" id="PTHR48111:SF22">
    <property type="entry name" value="REGULATOR OF RPOS"/>
    <property type="match status" value="1"/>
</dbReference>
<keyword evidence="4 7" id="KW-0238">DNA-binding</keyword>
<evidence type="ECO:0000259" key="8">
    <source>
        <dbReference type="PROSITE" id="PS50110"/>
    </source>
</evidence>
<dbReference type="Gene3D" id="3.40.50.2300">
    <property type="match status" value="1"/>
</dbReference>
<keyword evidence="1 6" id="KW-0597">Phosphoprotein</keyword>
<dbReference type="RefSeq" id="WP_153836896.1">
    <property type="nucleotide sequence ID" value="NZ_JBHUMW010000037.1"/>
</dbReference>
<evidence type="ECO:0000256" key="2">
    <source>
        <dbReference type="ARBA" id="ARBA00023012"/>
    </source>
</evidence>
<evidence type="ECO:0000256" key="3">
    <source>
        <dbReference type="ARBA" id="ARBA00023015"/>
    </source>
</evidence>
<sequence>MTKILIVEDEEKLARVLELELGYEDYQTTIATDGQTAFQLLQENDYDLVLLDIMLPGMSGLEILRRYRKTNTATPILLLTARDEVHDKVSGLDLGANDYITKPFQIEELLARVRAQLRQAGPANFQQDQLNYQDLTIDLQSRDVTRNGEIIDLTPREYDLLTFLLRNKNQVFSRDQLLDKVWGFDYVGDTNVVDVYIRYIRNKIDKPFQKVTIQTVRGVGYTIKDVIR</sequence>
<dbReference type="Pfam" id="PF00486">
    <property type="entry name" value="Trans_reg_C"/>
    <property type="match status" value="1"/>
</dbReference>
<dbReference type="GO" id="GO:0032993">
    <property type="term" value="C:protein-DNA complex"/>
    <property type="evidence" value="ECO:0007669"/>
    <property type="project" value="TreeGrafter"/>
</dbReference>
<dbReference type="Pfam" id="PF00072">
    <property type="entry name" value="Response_reg"/>
    <property type="match status" value="1"/>
</dbReference>
<feature type="domain" description="Response regulatory" evidence="8">
    <location>
        <begin position="3"/>
        <end position="117"/>
    </location>
</feature>
<dbReference type="FunFam" id="1.10.10.10:FF:000005">
    <property type="entry name" value="Two-component system response regulator"/>
    <property type="match status" value="1"/>
</dbReference>
<reference evidence="10 11" key="1">
    <citation type="submission" date="2019-10" db="EMBL/GenBank/DDBJ databases">
        <title>Gracilibacillus salitolerans sp. nov., a moderate halophile isolated from a saline soil in northwest China.</title>
        <authorList>
            <person name="Gan L."/>
        </authorList>
    </citation>
    <scope>NUCLEOTIDE SEQUENCE [LARGE SCALE GENOMIC DNA]</scope>
    <source>
        <strain evidence="10 11">TP2-8</strain>
    </source>
</reference>
<dbReference type="CDD" id="cd17574">
    <property type="entry name" value="REC_OmpR"/>
    <property type="match status" value="1"/>
</dbReference>
<dbReference type="SMART" id="SM00862">
    <property type="entry name" value="Trans_reg_C"/>
    <property type="match status" value="1"/>
</dbReference>
<evidence type="ECO:0000256" key="1">
    <source>
        <dbReference type="ARBA" id="ARBA00022553"/>
    </source>
</evidence>
<keyword evidence="11" id="KW-1185">Reference proteome</keyword>
<dbReference type="Proteomes" id="UP000435187">
    <property type="component" value="Unassembled WGS sequence"/>
</dbReference>
<protein>
    <submittedName>
        <fullName evidence="10">Response regulator</fullName>
    </submittedName>
</protein>
<dbReference type="Gene3D" id="6.10.250.690">
    <property type="match status" value="1"/>
</dbReference>
<dbReference type="GO" id="GO:0000156">
    <property type="term" value="F:phosphorelay response regulator activity"/>
    <property type="evidence" value="ECO:0007669"/>
    <property type="project" value="TreeGrafter"/>
</dbReference>
<accession>A0A6N7R579</accession>
<evidence type="ECO:0000313" key="11">
    <source>
        <dbReference type="Proteomes" id="UP000435187"/>
    </source>
</evidence>
<proteinExistence type="predicted"/>
<evidence type="ECO:0000256" key="5">
    <source>
        <dbReference type="ARBA" id="ARBA00023163"/>
    </source>
</evidence>
<dbReference type="SMART" id="SM00448">
    <property type="entry name" value="REC"/>
    <property type="match status" value="1"/>
</dbReference>
<dbReference type="PROSITE" id="PS50110">
    <property type="entry name" value="RESPONSE_REGULATORY"/>
    <property type="match status" value="1"/>
</dbReference>
<organism evidence="10 11">
    <name type="scientific">Gracilibacillus thailandensis</name>
    <dbReference type="NCBI Taxonomy" id="563735"/>
    <lineage>
        <taxon>Bacteria</taxon>
        <taxon>Bacillati</taxon>
        <taxon>Bacillota</taxon>
        <taxon>Bacilli</taxon>
        <taxon>Bacillales</taxon>
        <taxon>Bacillaceae</taxon>
        <taxon>Gracilibacillus</taxon>
    </lineage>
</organism>
<feature type="modified residue" description="4-aspartylphosphate" evidence="6">
    <location>
        <position position="52"/>
    </location>
</feature>
<dbReference type="EMBL" id="WJEE01000065">
    <property type="protein sequence ID" value="MRI68413.1"/>
    <property type="molecule type" value="Genomic_DNA"/>
</dbReference>
<keyword evidence="3" id="KW-0805">Transcription regulation</keyword>
<gene>
    <name evidence="10" type="ORF">GH885_19075</name>
</gene>
<feature type="DNA-binding region" description="OmpR/PhoB-type" evidence="7">
    <location>
        <begin position="127"/>
        <end position="225"/>
    </location>
</feature>
<dbReference type="FunFam" id="3.40.50.2300:FF:000001">
    <property type="entry name" value="DNA-binding response regulator PhoB"/>
    <property type="match status" value="1"/>
</dbReference>
<dbReference type="CDD" id="cd00383">
    <property type="entry name" value="trans_reg_C"/>
    <property type="match status" value="1"/>
</dbReference>
<dbReference type="PANTHER" id="PTHR48111">
    <property type="entry name" value="REGULATOR OF RPOS"/>
    <property type="match status" value="1"/>
</dbReference>
<dbReference type="Gene3D" id="1.10.10.10">
    <property type="entry name" value="Winged helix-like DNA-binding domain superfamily/Winged helix DNA-binding domain"/>
    <property type="match status" value="1"/>
</dbReference>
<dbReference type="GO" id="GO:0005829">
    <property type="term" value="C:cytosol"/>
    <property type="evidence" value="ECO:0007669"/>
    <property type="project" value="TreeGrafter"/>
</dbReference>
<dbReference type="InterPro" id="IPR011006">
    <property type="entry name" value="CheY-like_superfamily"/>
</dbReference>
<evidence type="ECO:0000313" key="10">
    <source>
        <dbReference type="EMBL" id="MRI68413.1"/>
    </source>
</evidence>
<name>A0A6N7R579_9BACI</name>
<dbReference type="InterPro" id="IPR036388">
    <property type="entry name" value="WH-like_DNA-bd_sf"/>
</dbReference>
<dbReference type="InterPro" id="IPR001789">
    <property type="entry name" value="Sig_transdc_resp-reg_receiver"/>
</dbReference>
<keyword evidence="2" id="KW-0902">Two-component regulatory system</keyword>
<dbReference type="InterPro" id="IPR001867">
    <property type="entry name" value="OmpR/PhoB-type_DNA-bd"/>
</dbReference>
<dbReference type="AlphaFoldDB" id="A0A6N7R579"/>
<evidence type="ECO:0000259" key="9">
    <source>
        <dbReference type="PROSITE" id="PS51755"/>
    </source>
</evidence>
<feature type="domain" description="OmpR/PhoB-type" evidence="9">
    <location>
        <begin position="127"/>
        <end position="225"/>
    </location>
</feature>